<dbReference type="CDD" id="cd00200">
    <property type="entry name" value="WD40"/>
    <property type="match status" value="1"/>
</dbReference>
<feature type="repeat" description="WD" evidence="3">
    <location>
        <begin position="394"/>
        <end position="435"/>
    </location>
</feature>
<feature type="region of interest" description="Disordered" evidence="4">
    <location>
        <begin position="28"/>
        <end position="165"/>
    </location>
</feature>
<keyword evidence="1 3" id="KW-0853">WD repeat</keyword>
<proteinExistence type="predicted"/>
<dbReference type="AlphaFoldDB" id="A0A8D8YJX7"/>
<evidence type="ECO:0000256" key="3">
    <source>
        <dbReference type="PROSITE-ProRule" id="PRU00221"/>
    </source>
</evidence>
<evidence type="ECO:0000256" key="4">
    <source>
        <dbReference type="SAM" id="MobiDB-lite"/>
    </source>
</evidence>
<evidence type="ECO:0000256" key="2">
    <source>
        <dbReference type="ARBA" id="ARBA00022737"/>
    </source>
</evidence>
<dbReference type="InterPro" id="IPR020472">
    <property type="entry name" value="WD40_PAC1"/>
</dbReference>
<dbReference type="Gene3D" id="2.130.10.10">
    <property type="entry name" value="YVTN repeat-like/Quinoprotein amine dehydrogenase"/>
    <property type="match status" value="1"/>
</dbReference>
<dbReference type="PANTHER" id="PTHR44090">
    <property type="entry name" value="WD REPEAT-CONTAINING PROTEIN 61"/>
    <property type="match status" value="1"/>
</dbReference>
<dbReference type="InterPro" id="IPR015943">
    <property type="entry name" value="WD40/YVTN_repeat-like_dom_sf"/>
</dbReference>
<feature type="repeat" description="WD" evidence="3">
    <location>
        <begin position="347"/>
        <end position="388"/>
    </location>
</feature>
<feature type="compositionally biased region" description="Basic and acidic residues" evidence="4">
    <location>
        <begin position="46"/>
        <end position="101"/>
    </location>
</feature>
<dbReference type="SMART" id="SM00320">
    <property type="entry name" value="WD40"/>
    <property type="match status" value="7"/>
</dbReference>
<organism evidence="5">
    <name type="scientific">Cacopsylla melanoneura</name>
    <dbReference type="NCBI Taxonomy" id="428564"/>
    <lineage>
        <taxon>Eukaryota</taxon>
        <taxon>Metazoa</taxon>
        <taxon>Ecdysozoa</taxon>
        <taxon>Arthropoda</taxon>
        <taxon>Hexapoda</taxon>
        <taxon>Insecta</taxon>
        <taxon>Pterygota</taxon>
        <taxon>Neoptera</taxon>
        <taxon>Paraneoptera</taxon>
        <taxon>Hemiptera</taxon>
        <taxon>Sternorrhyncha</taxon>
        <taxon>Psylloidea</taxon>
        <taxon>Psyllidae</taxon>
        <taxon>Psyllinae</taxon>
        <taxon>Cacopsylla</taxon>
    </lineage>
</organism>
<dbReference type="PROSITE" id="PS50294">
    <property type="entry name" value="WD_REPEATS_REGION"/>
    <property type="match status" value="3"/>
</dbReference>
<feature type="compositionally biased region" description="Basic and acidic residues" evidence="4">
    <location>
        <begin position="122"/>
        <end position="154"/>
    </location>
</feature>
<dbReference type="InterPro" id="IPR051510">
    <property type="entry name" value="SKI8"/>
</dbReference>
<name>A0A8D8YJX7_9HEMI</name>
<feature type="repeat" description="WD" evidence="3">
    <location>
        <begin position="273"/>
        <end position="304"/>
    </location>
</feature>
<dbReference type="EMBL" id="HBUF01381021">
    <property type="protein sequence ID" value="CAG6730238.1"/>
    <property type="molecule type" value="Transcribed_RNA"/>
</dbReference>
<dbReference type="Pfam" id="PF00400">
    <property type="entry name" value="WD40"/>
    <property type="match status" value="6"/>
</dbReference>
<dbReference type="PROSITE" id="PS50082">
    <property type="entry name" value="WD_REPEATS_2"/>
    <property type="match status" value="5"/>
</dbReference>
<dbReference type="InterPro" id="IPR019775">
    <property type="entry name" value="WD40_repeat_CS"/>
</dbReference>
<feature type="repeat" description="WD" evidence="3">
    <location>
        <begin position="221"/>
        <end position="262"/>
    </location>
</feature>
<dbReference type="InterPro" id="IPR001680">
    <property type="entry name" value="WD40_rpt"/>
</dbReference>
<keyword evidence="2" id="KW-0677">Repeat</keyword>
<sequence length="492" mass="55171">MFKLESRKKDAHEEAIWCCAWARLKKENVSIDKVEEEIEESETDEEKALVEPEQAKEKETIDDKQPEANSEGDKEGDKSPSKETHNLDESTKDKSDDDMSKDNSNNDNTDKIETPKDTTSGDTEKEPEKSSETEKSNEDESEKSNDKETEKAMETDEAQNKTVSEIVVDKPKKRKKVMRKKVREISKTSVEYKDVIFTGCLDDTIKIWSVHGFDLKLEDSIKAHSLGVASLTVNKSHTMLASSALDSSLVIWDLSCMKQISKINVGPVDMWNVVFSPDDKYVLSGSQSGKINLYDVETGKLEQIFDTRGKFTLSIAYSSDGHWIASGALDGIINIFDANTGKLAHTLEGHAMPIRDLQFSPDSRYLLTASDDKQMKIYEVQKGDHHEPVFVGSASGHSSWVLSTAFTSDGKYFLSASADHTVRIWEFGKRENIVTFREHLDQVWGVCVSPQGNKIVSVGEDKAIHVYAYQPAEEERVNGNGTVQSDEEMMID</sequence>
<dbReference type="PROSITE" id="PS00678">
    <property type="entry name" value="WD_REPEATS_1"/>
    <property type="match status" value="1"/>
</dbReference>
<dbReference type="InterPro" id="IPR036322">
    <property type="entry name" value="WD40_repeat_dom_sf"/>
</dbReference>
<accession>A0A8D8YJX7</accession>
<dbReference type="GO" id="GO:0016593">
    <property type="term" value="C:Cdc73/Paf1 complex"/>
    <property type="evidence" value="ECO:0007669"/>
    <property type="project" value="TreeGrafter"/>
</dbReference>
<feature type="repeat" description="WD" evidence="3">
    <location>
        <begin position="305"/>
        <end position="346"/>
    </location>
</feature>
<protein>
    <submittedName>
        <fullName evidence="5">WD repeat-containing protein 61</fullName>
    </submittedName>
</protein>
<feature type="compositionally biased region" description="Acidic residues" evidence="4">
    <location>
        <begin position="34"/>
        <end position="45"/>
    </location>
</feature>
<evidence type="ECO:0000313" key="5">
    <source>
        <dbReference type="EMBL" id="CAG6730238.1"/>
    </source>
</evidence>
<dbReference type="PANTHER" id="PTHR44090:SF1">
    <property type="entry name" value="SUPERKILLER COMPLEX PROTEIN 8"/>
    <property type="match status" value="1"/>
</dbReference>
<reference evidence="5" key="1">
    <citation type="submission" date="2021-05" db="EMBL/GenBank/DDBJ databases">
        <authorList>
            <person name="Alioto T."/>
            <person name="Alioto T."/>
            <person name="Gomez Garrido J."/>
        </authorList>
    </citation>
    <scope>NUCLEOTIDE SEQUENCE</scope>
</reference>
<dbReference type="PRINTS" id="PR00320">
    <property type="entry name" value="GPROTEINBRPT"/>
</dbReference>
<dbReference type="SUPFAM" id="SSF50978">
    <property type="entry name" value="WD40 repeat-like"/>
    <property type="match status" value="1"/>
</dbReference>
<evidence type="ECO:0000256" key="1">
    <source>
        <dbReference type="ARBA" id="ARBA00022574"/>
    </source>
</evidence>